<keyword evidence="1" id="KW-1133">Transmembrane helix</keyword>
<keyword evidence="1" id="KW-0472">Membrane</keyword>
<dbReference type="AlphaFoldDB" id="A0A9X3CNV3"/>
<feature type="transmembrane region" description="Helical" evidence="1">
    <location>
        <begin position="12"/>
        <end position="37"/>
    </location>
</feature>
<keyword evidence="1" id="KW-0812">Transmembrane</keyword>
<reference evidence="2" key="1">
    <citation type="submission" date="2022-02" db="EMBL/GenBank/DDBJ databases">
        <title>Vibrio sp. nov, a new bacterium isolated from seawater.</title>
        <authorList>
            <person name="Yuan Y."/>
        </authorList>
    </citation>
    <scope>NUCLEOTIDE SEQUENCE</scope>
    <source>
        <strain evidence="2">ZSDZ65</strain>
    </source>
</reference>
<organism evidence="2 3">
    <name type="scientific">Vibrio qingdaonensis</name>
    <dbReference type="NCBI Taxonomy" id="2829491"/>
    <lineage>
        <taxon>Bacteria</taxon>
        <taxon>Pseudomonadati</taxon>
        <taxon>Pseudomonadota</taxon>
        <taxon>Gammaproteobacteria</taxon>
        <taxon>Vibrionales</taxon>
        <taxon>Vibrionaceae</taxon>
        <taxon>Vibrio</taxon>
    </lineage>
</organism>
<accession>A0A9X3CNV3</accession>
<sequence length="91" mass="10081">MSIHRHNIVGGLFALIALFLSVFFIVEGSQFPIYQWIPEAFNGLVFSFVWGFGVSKWVGSAYAVMSFVTIAVVSFACGHKVSRMLSSDQVE</sequence>
<evidence type="ECO:0000256" key="1">
    <source>
        <dbReference type="SAM" id="Phobius"/>
    </source>
</evidence>
<evidence type="ECO:0000313" key="2">
    <source>
        <dbReference type="EMBL" id="MCW8346931.1"/>
    </source>
</evidence>
<protein>
    <submittedName>
        <fullName evidence="2">Uncharacterized protein</fullName>
    </submittedName>
</protein>
<dbReference type="Proteomes" id="UP001155587">
    <property type="component" value="Unassembled WGS sequence"/>
</dbReference>
<name>A0A9X3CNV3_9VIBR</name>
<comment type="caution">
    <text evidence="2">The sequence shown here is derived from an EMBL/GenBank/DDBJ whole genome shotgun (WGS) entry which is preliminary data.</text>
</comment>
<proteinExistence type="predicted"/>
<feature type="transmembrane region" description="Helical" evidence="1">
    <location>
        <begin position="57"/>
        <end position="77"/>
    </location>
</feature>
<dbReference type="EMBL" id="JAKRRY010000016">
    <property type="protein sequence ID" value="MCW8346931.1"/>
    <property type="molecule type" value="Genomic_DNA"/>
</dbReference>
<dbReference type="RefSeq" id="WP_265675470.1">
    <property type="nucleotide sequence ID" value="NZ_JAKRRY010000016.1"/>
</dbReference>
<keyword evidence="3" id="KW-1185">Reference proteome</keyword>
<evidence type="ECO:0000313" key="3">
    <source>
        <dbReference type="Proteomes" id="UP001155587"/>
    </source>
</evidence>
<gene>
    <name evidence="2" type="ORF">MD535_13075</name>
</gene>